<dbReference type="RefSeq" id="WP_231032881.1">
    <property type="nucleotide sequence ID" value="NZ_JAJNGX010000002.1"/>
</dbReference>
<dbReference type="GO" id="GO:0005576">
    <property type="term" value="C:extracellular region"/>
    <property type="evidence" value="ECO:0007669"/>
    <property type="project" value="UniProtKB-SubCell"/>
</dbReference>
<evidence type="ECO:0008006" key="6">
    <source>
        <dbReference type="Google" id="ProtNLM"/>
    </source>
</evidence>
<evidence type="ECO:0000313" key="5">
    <source>
        <dbReference type="Proteomes" id="UP000809337"/>
    </source>
</evidence>
<dbReference type="GO" id="GO:0004601">
    <property type="term" value="F:peroxidase activity"/>
    <property type="evidence" value="ECO:0007669"/>
    <property type="project" value="InterPro"/>
</dbReference>
<dbReference type="GO" id="GO:0006979">
    <property type="term" value="P:response to oxidative stress"/>
    <property type="evidence" value="ECO:0007669"/>
    <property type="project" value="InterPro"/>
</dbReference>
<evidence type="ECO:0000256" key="1">
    <source>
        <dbReference type="ARBA" id="ARBA00004613"/>
    </source>
</evidence>
<dbReference type="Proteomes" id="UP000809337">
    <property type="component" value="Unassembled WGS sequence"/>
</dbReference>
<dbReference type="EMBL" id="JAFBWN010000002">
    <property type="protein sequence ID" value="MBM2353695.1"/>
    <property type="molecule type" value="Genomic_DNA"/>
</dbReference>
<dbReference type="InterPro" id="IPR019791">
    <property type="entry name" value="Haem_peroxidase_animal"/>
</dbReference>
<dbReference type="InterPro" id="IPR037120">
    <property type="entry name" value="Haem_peroxidase_sf_animal"/>
</dbReference>
<dbReference type="PANTHER" id="PTHR11475:SF4">
    <property type="entry name" value="CHORION PEROXIDASE"/>
    <property type="match status" value="1"/>
</dbReference>
<evidence type="ECO:0000313" key="4">
    <source>
        <dbReference type="EMBL" id="MBM2353695.1"/>
    </source>
</evidence>
<dbReference type="InterPro" id="IPR010255">
    <property type="entry name" value="Haem_peroxidase_sf"/>
</dbReference>
<protein>
    <recommendedName>
        <fullName evidence="6">Heme peroxidase</fullName>
    </recommendedName>
</protein>
<keyword evidence="2" id="KW-0964">Secreted</keyword>
<keyword evidence="3" id="KW-0325">Glycoprotein</keyword>
<accession>A0A9Q2RR68</accession>
<dbReference type="Gene3D" id="1.10.640.10">
    <property type="entry name" value="Haem peroxidase domain superfamily, animal type"/>
    <property type="match status" value="1"/>
</dbReference>
<evidence type="ECO:0000256" key="2">
    <source>
        <dbReference type="ARBA" id="ARBA00022525"/>
    </source>
</evidence>
<comment type="caution">
    <text evidence="4">The sequence shown here is derived from an EMBL/GenBank/DDBJ whole genome shotgun (WGS) entry which is preliminary data.</text>
</comment>
<comment type="subcellular location">
    <subcellularLocation>
        <location evidence="1">Secreted</location>
    </subcellularLocation>
</comment>
<dbReference type="GO" id="GO:0020037">
    <property type="term" value="F:heme binding"/>
    <property type="evidence" value="ECO:0007669"/>
    <property type="project" value="InterPro"/>
</dbReference>
<dbReference type="PROSITE" id="PS50292">
    <property type="entry name" value="PEROXIDASE_3"/>
    <property type="match status" value="1"/>
</dbReference>
<reference evidence="4" key="1">
    <citation type="submission" date="2021-01" db="EMBL/GenBank/DDBJ databases">
        <title>Diatom-associated Roseobacters Show Island Model of Population Structure.</title>
        <authorList>
            <person name="Qu L."/>
            <person name="Feng X."/>
            <person name="Chen Y."/>
            <person name="Li L."/>
            <person name="Wang X."/>
            <person name="Hu Z."/>
            <person name="Wang H."/>
            <person name="Luo H."/>
        </authorList>
    </citation>
    <scope>NUCLEOTIDE SEQUENCE</scope>
    <source>
        <strain evidence="4">SM26-45</strain>
    </source>
</reference>
<organism evidence="4 5">
    <name type="scientific">Pseudosulfitobacter pseudonitzschiae</name>
    <dbReference type="NCBI Taxonomy" id="1402135"/>
    <lineage>
        <taxon>Bacteria</taxon>
        <taxon>Pseudomonadati</taxon>
        <taxon>Pseudomonadota</taxon>
        <taxon>Alphaproteobacteria</taxon>
        <taxon>Rhodobacterales</taxon>
        <taxon>Roseobacteraceae</taxon>
        <taxon>Pseudosulfitobacter</taxon>
    </lineage>
</organism>
<dbReference type="Pfam" id="PF03098">
    <property type="entry name" value="An_peroxidase"/>
    <property type="match status" value="1"/>
</dbReference>
<dbReference type="PANTHER" id="PTHR11475">
    <property type="entry name" value="OXIDASE/PEROXIDASE"/>
    <property type="match status" value="1"/>
</dbReference>
<sequence>MTVSHGLSGYDAFVLECANTSPAPLPQAFGRLGPRNELSGIGPDGKPFDDQSVQKAFTKALDDMLDSSDPDGTAAAGMTFFGQFIDHDITSDTQSAIGTRIDPRSIRNVRTPALDLDCVYGDGNEASPYLYHPDHAGFLLFGTKDNARDLARNSHGTALIGDMRNDENQIVSQLQGAFVCMHNILMTALQEDAHLVPAAFEGIRAQAITEGYTPSERPFQAARRILRLHYQWIVLNDFLPAFVDADVLKGLRQTFADGKLPKPFTKDSPIMPIEFSGAAYRFGHATVQNDYELNSTSGDVKLFDIMRKEFHSRPEKLNIEFSRLFDFPGNSKFQKARPIGRKLAGSIFNLHFIGEPLKIAGQELSLEDSRKLPHRNIFRDRMTLELPSGQQMARLMHTDEIPAPKELRDHGITKTPLWYYCLHEAEKHGGKLGPVGGTIVAGTLMRLLVLDADSIICSTHDFKPWTALGAAKDGNFSLGHMLACVEAGRDSIAHANDLITG</sequence>
<name>A0A9Q2RR68_9RHOB</name>
<dbReference type="SUPFAM" id="SSF48113">
    <property type="entry name" value="Heme-dependent peroxidases"/>
    <property type="match status" value="1"/>
</dbReference>
<dbReference type="PRINTS" id="PR00457">
    <property type="entry name" value="ANPEROXIDASE"/>
</dbReference>
<proteinExistence type="predicted"/>
<dbReference type="AlphaFoldDB" id="A0A9Q2RR68"/>
<evidence type="ECO:0000256" key="3">
    <source>
        <dbReference type="ARBA" id="ARBA00023180"/>
    </source>
</evidence>
<gene>
    <name evidence="4" type="ORF">JQX14_04060</name>
</gene>